<keyword evidence="8" id="KW-1185">Reference proteome</keyword>
<organism evidence="7 8">
    <name type="scientific">Marinicauda salina</name>
    <dbReference type="NCBI Taxonomy" id="2135793"/>
    <lineage>
        <taxon>Bacteria</taxon>
        <taxon>Pseudomonadati</taxon>
        <taxon>Pseudomonadota</taxon>
        <taxon>Alphaproteobacteria</taxon>
        <taxon>Maricaulales</taxon>
        <taxon>Maricaulaceae</taxon>
        <taxon>Marinicauda</taxon>
    </lineage>
</organism>
<proteinExistence type="inferred from homology"/>
<dbReference type="InterPro" id="IPR036908">
    <property type="entry name" value="RlpA-like_sf"/>
</dbReference>
<dbReference type="AlphaFoldDB" id="A0A2U2BVI9"/>
<dbReference type="EC" id="4.2.2.-" evidence="3"/>
<dbReference type="InterPro" id="IPR009009">
    <property type="entry name" value="RlpA-like_DPBB"/>
</dbReference>
<feature type="compositionally biased region" description="Low complexity" evidence="5">
    <location>
        <begin position="24"/>
        <end position="79"/>
    </location>
</feature>
<evidence type="ECO:0000256" key="1">
    <source>
        <dbReference type="ARBA" id="ARBA00023239"/>
    </source>
</evidence>
<dbReference type="NCBIfam" id="TIGR00413">
    <property type="entry name" value="rlpA"/>
    <property type="match status" value="1"/>
</dbReference>
<evidence type="ECO:0000259" key="6">
    <source>
        <dbReference type="Pfam" id="PF03330"/>
    </source>
</evidence>
<dbReference type="InterPro" id="IPR012997">
    <property type="entry name" value="RplA"/>
</dbReference>
<protein>
    <recommendedName>
        <fullName evidence="3">Endolytic peptidoglycan transglycosylase RlpA</fullName>
        <ecNumber evidence="3">4.2.2.-</ecNumber>
    </recommendedName>
</protein>
<dbReference type="Gene3D" id="2.40.40.10">
    <property type="entry name" value="RlpA-like domain"/>
    <property type="match status" value="1"/>
</dbReference>
<evidence type="ECO:0000256" key="3">
    <source>
        <dbReference type="HAMAP-Rule" id="MF_02071"/>
    </source>
</evidence>
<dbReference type="GO" id="GO:0071555">
    <property type="term" value="P:cell wall organization"/>
    <property type="evidence" value="ECO:0007669"/>
    <property type="project" value="UniProtKB-KW"/>
</dbReference>
<evidence type="ECO:0000256" key="5">
    <source>
        <dbReference type="SAM" id="MobiDB-lite"/>
    </source>
</evidence>
<dbReference type="CDD" id="cd22268">
    <property type="entry name" value="DPBB_RlpA-like"/>
    <property type="match status" value="1"/>
</dbReference>
<dbReference type="GO" id="GO:0000270">
    <property type="term" value="P:peptidoglycan metabolic process"/>
    <property type="evidence" value="ECO:0007669"/>
    <property type="project" value="UniProtKB-UniRule"/>
</dbReference>
<name>A0A2U2BVI9_9PROT</name>
<comment type="function">
    <text evidence="3">Lytic transglycosylase with a strong preference for naked glycan strands that lack stem peptides.</text>
</comment>
<dbReference type="InterPro" id="IPR034718">
    <property type="entry name" value="RlpA"/>
</dbReference>
<evidence type="ECO:0000256" key="2">
    <source>
        <dbReference type="ARBA" id="ARBA00023316"/>
    </source>
</evidence>
<dbReference type="GO" id="GO:0008932">
    <property type="term" value="F:lytic endotransglycosylase activity"/>
    <property type="evidence" value="ECO:0007669"/>
    <property type="project" value="UniProtKB-UniRule"/>
</dbReference>
<sequence>MRQAAAFIQDVAGDGADGTEEGSEAATPAGEGGAPPDAASAESEATAADDAAPDEAIGGTEASDAAGAEDAASVDGAEGLAAWYGPGLEGEETASGEIFDPSQMTAAHRTLPFGTEVRVTRLDTGDSVVVRINDRGPHTEGRIIDVSRAAAEALGMIEAGEAEVRLEVLGDA</sequence>
<dbReference type="PANTHER" id="PTHR34183:SF8">
    <property type="entry name" value="ENDOLYTIC PEPTIDOGLYCAN TRANSGLYCOSYLASE RLPA-RELATED"/>
    <property type="match status" value="1"/>
</dbReference>
<dbReference type="HAMAP" id="MF_02071">
    <property type="entry name" value="RlpA"/>
    <property type="match status" value="1"/>
</dbReference>
<keyword evidence="7" id="KW-0449">Lipoprotein</keyword>
<comment type="similarity">
    <text evidence="3 4">Belongs to the RlpA family.</text>
</comment>
<evidence type="ECO:0000256" key="4">
    <source>
        <dbReference type="RuleBase" id="RU003495"/>
    </source>
</evidence>
<dbReference type="OrthoDB" id="9779128at2"/>
<dbReference type="EMBL" id="QEXV01000002">
    <property type="protein sequence ID" value="PWE18033.1"/>
    <property type="molecule type" value="Genomic_DNA"/>
</dbReference>
<accession>A0A2U2BVI9</accession>
<dbReference type="Pfam" id="PF03330">
    <property type="entry name" value="DPBB_1"/>
    <property type="match status" value="1"/>
</dbReference>
<feature type="region of interest" description="Disordered" evidence="5">
    <location>
        <begin position="1"/>
        <end position="99"/>
    </location>
</feature>
<reference evidence="8" key="1">
    <citation type="submission" date="2018-05" db="EMBL/GenBank/DDBJ databases">
        <authorList>
            <person name="Liu B.-T."/>
        </authorList>
    </citation>
    <scope>NUCLEOTIDE SEQUENCE [LARGE SCALE GENOMIC DNA]</scope>
    <source>
        <strain evidence="8">WD6-1</strain>
    </source>
</reference>
<dbReference type="Proteomes" id="UP000245168">
    <property type="component" value="Unassembled WGS sequence"/>
</dbReference>
<evidence type="ECO:0000313" key="8">
    <source>
        <dbReference type="Proteomes" id="UP000245168"/>
    </source>
</evidence>
<dbReference type="SUPFAM" id="SSF50685">
    <property type="entry name" value="Barwin-like endoglucanases"/>
    <property type="match status" value="1"/>
</dbReference>
<dbReference type="PANTHER" id="PTHR34183">
    <property type="entry name" value="ENDOLYTIC PEPTIDOGLYCAN TRANSGLYCOSYLASE RLPA"/>
    <property type="match status" value="1"/>
</dbReference>
<gene>
    <name evidence="3" type="primary">rlpA</name>
    <name evidence="7" type="ORF">DDZ18_04890</name>
</gene>
<comment type="caution">
    <text evidence="7">The sequence shown here is derived from an EMBL/GenBank/DDBJ whole genome shotgun (WGS) entry which is preliminary data.</text>
</comment>
<evidence type="ECO:0000313" key="7">
    <source>
        <dbReference type="EMBL" id="PWE18033.1"/>
    </source>
</evidence>
<keyword evidence="2 3" id="KW-0961">Cell wall biogenesis/degradation</keyword>
<keyword evidence="1 3" id="KW-0456">Lyase</keyword>
<feature type="domain" description="RlpA-like protein double-psi beta-barrel" evidence="6">
    <location>
        <begin position="77"/>
        <end position="165"/>
    </location>
</feature>